<name>A0A0B6YJZ7_9EUPU</name>
<evidence type="ECO:0000256" key="1">
    <source>
        <dbReference type="SAM" id="MobiDB-lite"/>
    </source>
</evidence>
<sequence length="83" mass="8817">MGEFPQSTCPKTGFPGPGLYGSSSNSTVTRQTRVATPISSSLSHHMTMTDTETIFKNCNTYHNCTDISSSLSCTLSSDSITSS</sequence>
<feature type="compositionally biased region" description="Polar residues" evidence="1">
    <location>
        <begin position="1"/>
        <end position="10"/>
    </location>
</feature>
<dbReference type="AlphaFoldDB" id="A0A0B6YJZ7"/>
<accession>A0A0B6YJZ7</accession>
<feature type="non-terminal residue" evidence="2">
    <location>
        <position position="83"/>
    </location>
</feature>
<feature type="region of interest" description="Disordered" evidence="1">
    <location>
        <begin position="1"/>
        <end position="41"/>
    </location>
</feature>
<feature type="compositionally biased region" description="Polar residues" evidence="1">
    <location>
        <begin position="21"/>
        <end position="41"/>
    </location>
</feature>
<organism evidence="2">
    <name type="scientific">Arion vulgaris</name>
    <dbReference type="NCBI Taxonomy" id="1028688"/>
    <lineage>
        <taxon>Eukaryota</taxon>
        <taxon>Metazoa</taxon>
        <taxon>Spiralia</taxon>
        <taxon>Lophotrochozoa</taxon>
        <taxon>Mollusca</taxon>
        <taxon>Gastropoda</taxon>
        <taxon>Heterobranchia</taxon>
        <taxon>Euthyneura</taxon>
        <taxon>Panpulmonata</taxon>
        <taxon>Eupulmonata</taxon>
        <taxon>Stylommatophora</taxon>
        <taxon>Helicina</taxon>
        <taxon>Arionoidea</taxon>
        <taxon>Arionidae</taxon>
        <taxon>Arion</taxon>
    </lineage>
</organism>
<gene>
    <name evidence="2" type="primary">ORF27887</name>
</gene>
<proteinExistence type="predicted"/>
<evidence type="ECO:0000313" key="2">
    <source>
        <dbReference type="EMBL" id="CEK56538.1"/>
    </source>
</evidence>
<reference evidence="2" key="1">
    <citation type="submission" date="2014-12" db="EMBL/GenBank/DDBJ databases">
        <title>Insight into the proteome of Arion vulgaris.</title>
        <authorList>
            <person name="Aradska J."/>
            <person name="Bulat T."/>
            <person name="Smidak R."/>
            <person name="Sarate P."/>
            <person name="Gangsoo J."/>
            <person name="Sialana F."/>
            <person name="Bilban M."/>
            <person name="Lubec G."/>
        </authorList>
    </citation>
    <scope>NUCLEOTIDE SEQUENCE</scope>
    <source>
        <tissue evidence="2">Skin</tissue>
    </source>
</reference>
<dbReference type="EMBL" id="HACG01009673">
    <property type="protein sequence ID" value="CEK56538.1"/>
    <property type="molecule type" value="Transcribed_RNA"/>
</dbReference>
<protein>
    <submittedName>
        <fullName evidence="2">Uncharacterized protein</fullName>
    </submittedName>
</protein>